<dbReference type="EMBL" id="FOQY01000002">
    <property type="protein sequence ID" value="SFI21496.1"/>
    <property type="molecule type" value="Genomic_DNA"/>
</dbReference>
<feature type="region of interest" description="Disordered" evidence="1">
    <location>
        <begin position="322"/>
        <end position="343"/>
    </location>
</feature>
<dbReference type="Pfam" id="PF19459">
    <property type="entry name" value="DUF5996"/>
    <property type="match status" value="1"/>
</dbReference>
<evidence type="ECO:0000256" key="1">
    <source>
        <dbReference type="SAM" id="MobiDB-lite"/>
    </source>
</evidence>
<dbReference type="AlphaFoldDB" id="A0A1I3GDD6"/>
<proteinExistence type="predicted"/>
<sequence>MRTCTPVGSAPEAVNAERRSEGAAMEWFPAMPLEDWIGTKETVHRFTQIVGKVRLAASARRNHWWNVPFHLTGRGITTRPSGGFGGMPVFTVDFDFVGHRLIVNRLDGHGVSFSLIGQSVASFHRNLFEALEDLGVEVEIEAVPFGLTDGTPFARDTGHADYDPALVTRYWQILSQVNLVLERFSAEFCGKISPVHHFWHTFDIAVTRFSGRSAGPEPQADPVTREAYSREVISSGFWFGDDAMPWPAFYSYTAPEPAGLAEEPLRPAQAAWLPQRGSHLAVLRYDDARAHDDPVATVLDFLESAYQAGVRRAHWDAELRVSPPGVTDPVLEREPPQAPAGRA</sequence>
<dbReference type="Proteomes" id="UP000199111">
    <property type="component" value="Unassembled WGS sequence"/>
</dbReference>
<evidence type="ECO:0000313" key="3">
    <source>
        <dbReference type="Proteomes" id="UP000199111"/>
    </source>
</evidence>
<name>A0A1I3GDD6_9ACTN</name>
<dbReference type="InterPro" id="IPR046038">
    <property type="entry name" value="DUF5996"/>
</dbReference>
<accession>A0A1I3GDD6</accession>
<protein>
    <recommendedName>
        <fullName evidence="4">Ava_C0101 and related proteins</fullName>
    </recommendedName>
</protein>
<reference evidence="3" key="1">
    <citation type="submission" date="2016-10" db="EMBL/GenBank/DDBJ databases">
        <authorList>
            <person name="Varghese N."/>
            <person name="Submissions S."/>
        </authorList>
    </citation>
    <scope>NUCLEOTIDE SEQUENCE [LARGE SCALE GENOMIC DNA]</scope>
    <source>
        <strain evidence="3">CGMCC 4.2126</strain>
    </source>
</reference>
<gene>
    <name evidence="2" type="ORF">SAMN05216275_10224</name>
</gene>
<evidence type="ECO:0008006" key="4">
    <source>
        <dbReference type="Google" id="ProtNLM"/>
    </source>
</evidence>
<organism evidence="2 3">
    <name type="scientific">Streptosporangium canum</name>
    <dbReference type="NCBI Taxonomy" id="324952"/>
    <lineage>
        <taxon>Bacteria</taxon>
        <taxon>Bacillati</taxon>
        <taxon>Actinomycetota</taxon>
        <taxon>Actinomycetes</taxon>
        <taxon>Streptosporangiales</taxon>
        <taxon>Streptosporangiaceae</taxon>
        <taxon>Streptosporangium</taxon>
    </lineage>
</organism>
<keyword evidence="3" id="KW-1185">Reference proteome</keyword>
<evidence type="ECO:0000313" key="2">
    <source>
        <dbReference type="EMBL" id="SFI21496.1"/>
    </source>
</evidence>